<protein>
    <submittedName>
        <fullName evidence="3">DUF2892 domain-containing protein</fullName>
    </submittedName>
</protein>
<dbReference type="InterPro" id="IPR021309">
    <property type="entry name" value="YgaP-like_TM"/>
</dbReference>
<evidence type="ECO:0000259" key="2">
    <source>
        <dbReference type="Pfam" id="PF11127"/>
    </source>
</evidence>
<evidence type="ECO:0000256" key="1">
    <source>
        <dbReference type="SAM" id="Phobius"/>
    </source>
</evidence>
<accession>A0AA96J369</accession>
<keyword evidence="1" id="KW-0812">Transmembrane</keyword>
<gene>
    <name evidence="4" type="ORF">RN605_06505</name>
    <name evidence="3" type="ORF">RN608_13205</name>
</gene>
<keyword evidence="1" id="KW-0472">Membrane</keyword>
<name>A0AA96J369_9FLAO</name>
<feature type="transmembrane region" description="Helical" evidence="1">
    <location>
        <begin position="7"/>
        <end position="25"/>
    </location>
</feature>
<accession>A0AA96J6K9</accession>
<reference evidence="3 5" key="1">
    <citation type="submission" date="2023-09" db="EMBL/GenBank/DDBJ databases">
        <title>Flavobacterium sp. a novel bacteria isolate from Pepper rhizosphere.</title>
        <authorList>
            <person name="Peng Y."/>
            <person name="Lee J."/>
        </authorList>
    </citation>
    <scope>NUCLEOTIDE SEQUENCE</scope>
    <source>
        <strain evidence="3">PMR2A8</strain>
        <strain evidence="4 5">PMTSA4</strain>
    </source>
</reference>
<organism evidence="3">
    <name type="scientific">Flavobacterium capsici</name>
    <dbReference type="NCBI Taxonomy" id="3075618"/>
    <lineage>
        <taxon>Bacteria</taxon>
        <taxon>Pseudomonadati</taxon>
        <taxon>Bacteroidota</taxon>
        <taxon>Flavobacteriia</taxon>
        <taxon>Flavobacteriales</taxon>
        <taxon>Flavobacteriaceae</taxon>
        <taxon>Flavobacterium</taxon>
    </lineage>
</organism>
<dbReference type="Proteomes" id="UP001304515">
    <property type="component" value="Chromosome"/>
</dbReference>
<evidence type="ECO:0000313" key="4">
    <source>
        <dbReference type="EMBL" id="WNM23008.1"/>
    </source>
</evidence>
<dbReference type="KEGG" id="fcj:RN605_06505"/>
<dbReference type="EMBL" id="CP134878">
    <property type="protein sequence ID" value="WNM18958.1"/>
    <property type="molecule type" value="Genomic_DNA"/>
</dbReference>
<dbReference type="Pfam" id="PF11127">
    <property type="entry name" value="YgaP-like_TM"/>
    <property type="match status" value="1"/>
</dbReference>
<dbReference type="EMBL" id="CP134890">
    <property type="protein sequence ID" value="WNM23008.1"/>
    <property type="molecule type" value="Genomic_DNA"/>
</dbReference>
<keyword evidence="1" id="KW-1133">Transmembrane helix</keyword>
<feature type="domain" description="Inner membrane protein YgaP-like transmembrane" evidence="2">
    <location>
        <begin position="1"/>
        <end position="66"/>
    </location>
</feature>
<sequence>MKKNMGSADKLIRLLIAAVIAYLYYNETISGTLGLVLLVFAVVFVLTSLVSFCPLYVPFGISTCSNEKNKS</sequence>
<evidence type="ECO:0000313" key="3">
    <source>
        <dbReference type="EMBL" id="WNM18958.1"/>
    </source>
</evidence>
<keyword evidence="5" id="KW-1185">Reference proteome</keyword>
<proteinExistence type="predicted"/>
<dbReference type="AlphaFoldDB" id="A0AA96J369"/>
<dbReference type="RefSeq" id="WP_313323300.1">
    <property type="nucleotide sequence ID" value="NZ_CP134878.1"/>
</dbReference>
<feature type="transmembrane region" description="Helical" evidence="1">
    <location>
        <begin position="37"/>
        <end position="61"/>
    </location>
</feature>
<evidence type="ECO:0000313" key="5">
    <source>
        <dbReference type="Proteomes" id="UP001304515"/>
    </source>
</evidence>